<dbReference type="AlphaFoldDB" id="A0A7R9HPT0"/>
<gene>
    <name evidence="2" type="ORF">TMSB3V08_LOCUS7243</name>
</gene>
<organism evidence="2">
    <name type="scientific">Timema monikensis</name>
    <dbReference type="NCBI Taxonomy" id="170555"/>
    <lineage>
        <taxon>Eukaryota</taxon>
        <taxon>Metazoa</taxon>
        <taxon>Ecdysozoa</taxon>
        <taxon>Arthropoda</taxon>
        <taxon>Hexapoda</taxon>
        <taxon>Insecta</taxon>
        <taxon>Pterygota</taxon>
        <taxon>Neoptera</taxon>
        <taxon>Polyneoptera</taxon>
        <taxon>Phasmatodea</taxon>
        <taxon>Timematodea</taxon>
        <taxon>Timematoidea</taxon>
        <taxon>Timematidae</taxon>
        <taxon>Timema</taxon>
    </lineage>
</organism>
<dbReference type="EMBL" id="OB794514">
    <property type="protein sequence ID" value="CAD7430488.1"/>
    <property type="molecule type" value="Genomic_DNA"/>
</dbReference>
<accession>A0A7R9HPT0</accession>
<evidence type="ECO:0000256" key="1">
    <source>
        <dbReference type="SAM" id="MobiDB-lite"/>
    </source>
</evidence>
<protein>
    <submittedName>
        <fullName evidence="2">Uncharacterized protein</fullName>
    </submittedName>
</protein>
<name>A0A7R9HPT0_9NEOP</name>
<sequence length="410" mass="45216">MALTCDRAIYQPSSHHPLAQIVPIFVDRGCHVISTTNPPAELGRLQLEEVYPHLHGRIVENHFEKTTLSTFDQDSNTDLSVITTLVYCENSALEHAVTEAVYDIIAIKHIMGVYQGTTHSLPLYPARGVEFNVGQLIPNSSTIQTHEYDVGVNEDEGFDQGMATAPQVEIWGAVSPREIVSLHPTEIRTSISPSSAVELNTTSALANYATEAEHPKGLSKSFYDSISVDTQTPSRHVFRLQRGLGLNPGQVSHNFAQSVACLSTGLRITGLVPGMVKEFIIDEIAEAVKMKQLSEQREVLVGRCEMRRRQRDTHETVLTHFKLCTCLGEVPQIHQCIGLQISITGPGPSRQAASRLLLPNEEPEENKDITRAQTGGSNKRAPPSPLSLPNSFQPNELVRRNDGDLNPPWE</sequence>
<proteinExistence type="predicted"/>
<reference evidence="2" key="1">
    <citation type="submission" date="2020-11" db="EMBL/GenBank/DDBJ databases">
        <authorList>
            <person name="Tran Van P."/>
        </authorList>
    </citation>
    <scope>NUCLEOTIDE SEQUENCE</scope>
</reference>
<evidence type="ECO:0000313" key="2">
    <source>
        <dbReference type="EMBL" id="CAD7430488.1"/>
    </source>
</evidence>
<feature type="region of interest" description="Disordered" evidence="1">
    <location>
        <begin position="357"/>
        <end position="410"/>
    </location>
</feature>